<accession>A0ACB0I984</accession>
<organism evidence="1 2">
    <name type="scientific">Trifolium pratense</name>
    <name type="common">Red clover</name>
    <dbReference type="NCBI Taxonomy" id="57577"/>
    <lineage>
        <taxon>Eukaryota</taxon>
        <taxon>Viridiplantae</taxon>
        <taxon>Streptophyta</taxon>
        <taxon>Embryophyta</taxon>
        <taxon>Tracheophyta</taxon>
        <taxon>Spermatophyta</taxon>
        <taxon>Magnoliopsida</taxon>
        <taxon>eudicotyledons</taxon>
        <taxon>Gunneridae</taxon>
        <taxon>Pentapetalae</taxon>
        <taxon>rosids</taxon>
        <taxon>fabids</taxon>
        <taxon>Fabales</taxon>
        <taxon>Fabaceae</taxon>
        <taxon>Papilionoideae</taxon>
        <taxon>50 kb inversion clade</taxon>
        <taxon>NPAAA clade</taxon>
        <taxon>Hologalegina</taxon>
        <taxon>IRL clade</taxon>
        <taxon>Trifolieae</taxon>
        <taxon>Trifolium</taxon>
    </lineage>
</organism>
<keyword evidence="2" id="KW-1185">Reference proteome</keyword>
<sequence length="263" mass="28672">MAPKRRSLKKGERRMDAALDAMIPYGFPNKLVRRTVDQLLKVYGGNDGWIFIEDSAYTLLINTLLEQQQQEDQDQDGLIEDNPGNAAGCSKRTLLLPCTNTETSDDAPLANQALDTISAASETGNQLPVAVDNATATSKAVIELPIKPVDTSAATSQPVNQLSIMAVDTATSKTVNKLPLKAVDTVSAIMEIDDQVPIKVIIDSVSAENKYEPPQTKSPQPIGKLCHKRRRPCHGWLSSDDEEEEEEDLIELSALHKLVNGVN</sequence>
<name>A0ACB0I984_TRIPR</name>
<evidence type="ECO:0000313" key="2">
    <source>
        <dbReference type="Proteomes" id="UP001177021"/>
    </source>
</evidence>
<dbReference type="Proteomes" id="UP001177021">
    <property type="component" value="Unassembled WGS sequence"/>
</dbReference>
<dbReference type="EMBL" id="CASHSV030000001">
    <property type="protein sequence ID" value="CAJ2628606.1"/>
    <property type="molecule type" value="Genomic_DNA"/>
</dbReference>
<protein>
    <submittedName>
        <fullName evidence="1">Uncharacterized protein</fullName>
    </submittedName>
</protein>
<evidence type="ECO:0000313" key="1">
    <source>
        <dbReference type="EMBL" id="CAJ2628606.1"/>
    </source>
</evidence>
<reference evidence="1" key="1">
    <citation type="submission" date="2023-10" db="EMBL/GenBank/DDBJ databases">
        <authorList>
            <person name="Rodriguez Cubillos JULIANA M."/>
            <person name="De Vega J."/>
        </authorList>
    </citation>
    <scope>NUCLEOTIDE SEQUENCE</scope>
</reference>
<gene>
    <name evidence="1" type="ORF">MILVUS5_LOCUS791</name>
</gene>
<comment type="caution">
    <text evidence="1">The sequence shown here is derived from an EMBL/GenBank/DDBJ whole genome shotgun (WGS) entry which is preliminary data.</text>
</comment>
<proteinExistence type="predicted"/>